<dbReference type="InterPro" id="IPR010920">
    <property type="entry name" value="LSM_dom_sf"/>
</dbReference>
<keyword evidence="3 6" id="KW-1133">Transmembrane helix</keyword>
<sequence>MTVSWTDFIAALVTACVIALVIVVLGTVAFRVAARYWSRGGMLAKSVRAPFRTFAGVVAVAVAVSRTPYGAWEWWPVVQHTLRIAVIASGAWLLGAMLIYIEDVSLRRHRTDVPDNLSARRVRTQVLLLRRLTVVAVVLLAIAIALFTFPGVRTFGASLLASAGVISVIVGIAAQSSLANVFAGMTIAFSDALRIDDAIIVENEWGWVEEITLTYVVVRLWDDRRLILPSTYFTQNPFQNWTRHASELLGAVELDVDWRVDTQAMRAALDRILEDTDLWDGRVKVLQVTDALAGYVRVRVLVTAKDAPTLFDLRCHVREQLVGWLQRHDEDGLPRQRTELVESSSHPYLRQRSTGTGLFTGDPEAEGRAARAGGGQQPET</sequence>
<feature type="transmembrane region" description="Helical" evidence="6">
    <location>
        <begin position="128"/>
        <end position="149"/>
    </location>
</feature>
<reference evidence="8 9" key="1">
    <citation type="journal article" date="2019" name="Int. J. Syst. Evol. Microbiol.">
        <title>The Global Catalogue of Microorganisms (GCM) 10K type strain sequencing project: providing services to taxonomists for standard genome sequencing and annotation.</title>
        <authorList>
            <consortium name="The Broad Institute Genomics Platform"/>
            <consortium name="The Broad Institute Genome Sequencing Center for Infectious Disease"/>
            <person name="Wu L."/>
            <person name="Ma J."/>
        </authorList>
    </citation>
    <scope>NUCLEOTIDE SEQUENCE [LARGE SCALE GENOMIC DNA]</scope>
    <source>
        <strain evidence="8 9">JCM 15309</strain>
    </source>
</reference>
<evidence type="ECO:0000256" key="5">
    <source>
        <dbReference type="SAM" id="MobiDB-lite"/>
    </source>
</evidence>
<name>A0ABN2RNH8_9ACTN</name>
<feature type="transmembrane region" description="Helical" evidence="6">
    <location>
        <begin position="51"/>
        <end position="69"/>
    </location>
</feature>
<evidence type="ECO:0000256" key="2">
    <source>
        <dbReference type="ARBA" id="ARBA00022692"/>
    </source>
</evidence>
<dbReference type="Proteomes" id="UP001500571">
    <property type="component" value="Unassembled WGS sequence"/>
</dbReference>
<evidence type="ECO:0000313" key="9">
    <source>
        <dbReference type="Proteomes" id="UP001500571"/>
    </source>
</evidence>
<dbReference type="PANTHER" id="PTHR30566">
    <property type="entry name" value="YNAI-RELATED MECHANOSENSITIVE ION CHANNEL"/>
    <property type="match status" value="1"/>
</dbReference>
<keyword evidence="4 6" id="KW-0472">Membrane</keyword>
<keyword evidence="2 6" id="KW-0812">Transmembrane</keyword>
<feature type="transmembrane region" description="Helical" evidence="6">
    <location>
        <begin position="6"/>
        <end position="30"/>
    </location>
</feature>
<evidence type="ECO:0000256" key="6">
    <source>
        <dbReference type="SAM" id="Phobius"/>
    </source>
</evidence>
<dbReference type="Gene3D" id="1.10.287.1260">
    <property type="match status" value="1"/>
</dbReference>
<feature type="compositionally biased region" description="Polar residues" evidence="5">
    <location>
        <begin position="341"/>
        <end position="357"/>
    </location>
</feature>
<protein>
    <submittedName>
        <fullName evidence="8">Mechanosensitive ion channel</fullName>
    </submittedName>
</protein>
<keyword evidence="9" id="KW-1185">Reference proteome</keyword>
<accession>A0ABN2RNH8</accession>
<dbReference type="InterPro" id="IPR006685">
    <property type="entry name" value="MscS_channel_2nd"/>
</dbReference>
<comment type="caution">
    <text evidence="8">The sequence shown here is derived from an EMBL/GenBank/DDBJ whole genome shotgun (WGS) entry which is preliminary data.</text>
</comment>
<gene>
    <name evidence="8" type="ORF">GCM10009798_36680</name>
</gene>
<dbReference type="Pfam" id="PF00924">
    <property type="entry name" value="MS_channel_2nd"/>
    <property type="match status" value="1"/>
</dbReference>
<evidence type="ECO:0000313" key="8">
    <source>
        <dbReference type="EMBL" id="GAA1972187.1"/>
    </source>
</evidence>
<feature type="transmembrane region" description="Helical" evidence="6">
    <location>
        <begin position="81"/>
        <end position="101"/>
    </location>
</feature>
<dbReference type="Gene3D" id="2.30.30.60">
    <property type="match status" value="1"/>
</dbReference>
<feature type="domain" description="Mechanosensitive ion channel MscS" evidence="7">
    <location>
        <begin position="177"/>
        <end position="243"/>
    </location>
</feature>
<feature type="region of interest" description="Disordered" evidence="5">
    <location>
        <begin position="339"/>
        <end position="380"/>
    </location>
</feature>
<proteinExistence type="predicted"/>
<dbReference type="InterPro" id="IPR023408">
    <property type="entry name" value="MscS_beta-dom_sf"/>
</dbReference>
<dbReference type="PANTHER" id="PTHR30566:SF25">
    <property type="entry name" value="INNER MEMBRANE PROTEIN"/>
    <property type="match status" value="1"/>
</dbReference>
<evidence type="ECO:0000256" key="3">
    <source>
        <dbReference type="ARBA" id="ARBA00022989"/>
    </source>
</evidence>
<comment type="subcellular location">
    <subcellularLocation>
        <location evidence="1">Membrane</location>
    </subcellularLocation>
</comment>
<evidence type="ECO:0000256" key="4">
    <source>
        <dbReference type="ARBA" id="ARBA00023136"/>
    </source>
</evidence>
<dbReference type="EMBL" id="BAAAPB010000004">
    <property type="protein sequence ID" value="GAA1972187.1"/>
    <property type="molecule type" value="Genomic_DNA"/>
</dbReference>
<dbReference type="SUPFAM" id="SSF50182">
    <property type="entry name" value="Sm-like ribonucleoproteins"/>
    <property type="match status" value="1"/>
</dbReference>
<organism evidence="8 9">
    <name type="scientific">Nocardioides panacihumi</name>
    <dbReference type="NCBI Taxonomy" id="400774"/>
    <lineage>
        <taxon>Bacteria</taxon>
        <taxon>Bacillati</taxon>
        <taxon>Actinomycetota</taxon>
        <taxon>Actinomycetes</taxon>
        <taxon>Propionibacteriales</taxon>
        <taxon>Nocardioidaceae</taxon>
        <taxon>Nocardioides</taxon>
    </lineage>
</organism>
<evidence type="ECO:0000259" key="7">
    <source>
        <dbReference type="Pfam" id="PF00924"/>
    </source>
</evidence>
<evidence type="ECO:0000256" key="1">
    <source>
        <dbReference type="ARBA" id="ARBA00004370"/>
    </source>
</evidence>
<feature type="transmembrane region" description="Helical" evidence="6">
    <location>
        <begin position="155"/>
        <end position="174"/>
    </location>
</feature>
<dbReference type="RefSeq" id="WP_344047345.1">
    <property type="nucleotide sequence ID" value="NZ_BAAAPB010000004.1"/>
</dbReference>